<protein>
    <submittedName>
        <fullName evidence="2">13017_t:CDS:1</fullName>
    </submittedName>
</protein>
<evidence type="ECO:0000256" key="1">
    <source>
        <dbReference type="ARBA" id="ARBA00038101"/>
    </source>
</evidence>
<keyword evidence="3" id="KW-1185">Reference proteome</keyword>
<sequence>MIVSYEEQRRIDQKCLETDIKLMKEFLEKIQPVFDENFKLLSYEVNVRNPDSKGYKYNPDIKVHEINSAMIKDPVLGSESEITNAESNSVSAIYWKGYYLQEGYYTNENRTEEQKKLDKEKAMKLYKIAAYKNHHDAQLRYSHSLPRVKEYREEFLKYLTLAADNGNQVTMYTLAYMYLNGKVVQKDLKKGERYLKLSAACKNERAIAMDQKLA</sequence>
<dbReference type="InterPro" id="IPR050767">
    <property type="entry name" value="Sel1_AlgK"/>
</dbReference>
<comment type="caution">
    <text evidence="2">The sequence shown here is derived from an EMBL/GenBank/DDBJ whole genome shotgun (WGS) entry which is preliminary data.</text>
</comment>
<dbReference type="Pfam" id="PF08238">
    <property type="entry name" value="Sel1"/>
    <property type="match status" value="3"/>
</dbReference>
<reference evidence="2" key="1">
    <citation type="submission" date="2021-06" db="EMBL/GenBank/DDBJ databases">
        <authorList>
            <person name="Kallberg Y."/>
            <person name="Tangrot J."/>
            <person name="Rosling A."/>
        </authorList>
    </citation>
    <scope>NUCLEOTIDE SEQUENCE</scope>
    <source>
        <strain evidence="2">FL966</strain>
    </source>
</reference>
<dbReference type="InterPro" id="IPR011990">
    <property type="entry name" value="TPR-like_helical_dom_sf"/>
</dbReference>
<dbReference type="OrthoDB" id="2397917at2759"/>
<dbReference type="SUPFAM" id="SSF81901">
    <property type="entry name" value="HCP-like"/>
    <property type="match status" value="1"/>
</dbReference>
<name>A0A9N9HZD1_9GLOM</name>
<dbReference type="Proteomes" id="UP000789759">
    <property type="component" value="Unassembled WGS sequence"/>
</dbReference>
<dbReference type="PANTHER" id="PTHR11102:SF160">
    <property type="entry name" value="ERAD-ASSOCIATED E3 UBIQUITIN-PROTEIN LIGASE COMPONENT HRD3"/>
    <property type="match status" value="1"/>
</dbReference>
<dbReference type="Gene3D" id="1.25.40.10">
    <property type="entry name" value="Tetratricopeptide repeat domain"/>
    <property type="match status" value="1"/>
</dbReference>
<organism evidence="2 3">
    <name type="scientific">Cetraspora pellucida</name>
    <dbReference type="NCBI Taxonomy" id="1433469"/>
    <lineage>
        <taxon>Eukaryota</taxon>
        <taxon>Fungi</taxon>
        <taxon>Fungi incertae sedis</taxon>
        <taxon>Mucoromycota</taxon>
        <taxon>Glomeromycotina</taxon>
        <taxon>Glomeromycetes</taxon>
        <taxon>Diversisporales</taxon>
        <taxon>Gigasporaceae</taxon>
        <taxon>Cetraspora</taxon>
    </lineage>
</organism>
<dbReference type="EMBL" id="CAJVQA010012169">
    <property type="protein sequence ID" value="CAG8714263.1"/>
    <property type="molecule type" value="Genomic_DNA"/>
</dbReference>
<proteinExistence type="inferred from homology"/>
<gene>
    <name evidence="2" type="ORF">CPELLU_LOCUS12499</name>
</gene>
<dbReference type="PANTHER" id="PTHR11102">
    <property type="entry name" value="SEL-1-LIKE PROTEIN"/>
    <property type="match status" value="1"/>
</dbReference>
<accession>A0A9N9HZD1</accession>
<comment type="similarity">
    <text evidence="1">Belongs to the sel-1 family.</text>
</comment>
<dbReference type="InterPro" id="IPR006597">
    <property type="entry name" value="Sel1-like"/>
</dbReference>
<dbReference type="AlphaFoldDB" id="A0A9N9HZD1"/>
<evidence type="ECO:0000313" key="2">
    <source>
        <dbReference type="EMBL" id="CAG8714263.1"/>
    </source>
</evidence>
<evidence type="ECO:0000313" key="3">
    <source>
        <dbReference type="Proteomes" id="UP000789759"/>
    </source>
</evidence>
<dbReference type="SMART" id="SM00671">
    <property type="entry name" value="SEL1"/>
    <property type="match status" value="2"/>
</dbReference>